<sequence length="67" mass="7683">MTTVPEHWYAPDNNSSLNHMILLQIDEWFSAGLAGIQHAQDSIAYERITVKPKLVRTPEHPLLRFIA</sequence>
<evidence type="ECO:0000313" key="1">
    <source>
        <dbReference type="EMBL" id="MFB9577398.1"/>
    </source>
</evidence>
<evidence type="ECO:0000313" key="2">
    <source>
        <dbReference type="Proteomes" id="UP001589710"/>
    </source>
</evidence>
<gene>
    <name evidence="1" type="ORF">ACFFTL_35280</name>
</gene>
<dbReference type="Proteomes" id="UP001589710">
    <property type="component" value="Unassembled WGS sequence"/>
</dbReference>
<keyword evidence="2" id="KW-1185">Reference proteome</keyword>
<name>A0ABV5RHX0_9ACTN</name>
<organism evidence="1 2">
    <name type="scientific">Streptomyces yanii</name>
    <dbReference type="NCBI Taxonomy" id="78510"/>
    <lineage>
        <taxon>Bacteria</taxon>
        <taxon>Bacillati</taxon>
        <taxon>Actinomycetota</taxon>
        <taxon>Actinomycetes</taxon>
        <taxon>Kitasatosporales</taxon>
        <taxon>Streptomycetaceae</taxon>
        <taxon>Streptomyces</taxon>
    </lineage>
</organism>
<comment type="caution">
    <text evidence="1">The sequence shown here is derived from an EMBL/GenBank/DDBJ whole genome shotgun (WGS) entry which is preliminary data.</text>
</comment>
<dbReference type="EMBL" id="JBHMCG010000145">
    <property type="protein sequence ID" value="MFB9577398.1"/>
    <property type="molecule type" value="Genomic_DNA"/>
</dbReference>
<accession>A0ABV5RHX0</accession>
<reference evidence="1 2" key="1">
    <citation type="submission" date="2024-09" db="EMBL/GenBank/DDBJ databases">
        <authorList>
            <person name="Sun Q."/>
            <person name="Mori K."/>
        </authorList>
    </citation>
    <scope>NUCLEOTIDE SEQUENCE [LARGE SCALE GENOMIC DNA]</scope>
    <source>
        <strain evidence="1 2">JCM 3331</strain>
    </source>
</reference>
<dbReference type="RefSeq" id="WP_345513411.1">
    <property type="nucleotide sequence ID" value="NZ_BAAAXD010000022.1"/>
</dbReference>
<protein>
    <submittedName>
        <fullName evidence="1">Uncharacterized protein</fullName>
    </submittedName>
</protein>
<proteinExistence type="predicted"/>